<dbReference type="InterPro" id="IPR036097">
    <property type="entry name" value="HisK_dim/P_sf"/>
</dbReference>
<dbReference type="SMART" id="SM00387">
    <property type="entry name" value="HATPase_c"/>
    <property type="match status" value="1"/>
</dbReference>
<keyword evidence="6 10" id="KW-0418">Kinase</keyword>
<keyword evidence="4" id="KW-0808">Transferase</keyword>
<sequence length="367" mass="41664">MMIQESISIEEKLNERIKELSCLYEVSTAIREYDGSNENTLESIVQILKNAWRFPELATVEIQCENYHLTSNPIPSQAYSQKSIIQISEKQMGFIKVHYPASDLSKAHFLVEEQRLLDKVAYEIALFFERQTIKTQEELLKKTAQRNDRLSILGEITAGIAHELNTPLGNILGFAEFIAEKNQEPQIKRDAQKIIKSAMYSREVVKKLMFFSCDMPQDIKKIEVKPIITQALSLLKPNFKKANISFEFLIQDPGLKAQVDPIQLTQVFFNLVINAIYYSPENSKIIISISNNKTHYTIEIADKGKGIDPEVKDKIFEPFYTTKPLGEGSGLGLSVVHGIIKSHRGEISIADNVPNGTIFKVQLPLKF</sequence>
<dbReference type="InterPro" id="IPR003594">
    <property type="entry name" value="HATPase_dom"/>
</dbReference>
<keyword evidence="11" id="KW-1185">Reference proteome</keyword>
<dbReference type="InterPro" id="IPR036890">
    <property type="entry name" value="HATPase_C_sf"/>
</dbReference>
<evidence type="ECO:0000313" key="11">
    <source>
        <dbReference type="Proteomes" id="UP000190230"/>
    </source>
</evidence>
<organism evidence="10 11">
    <name type="scientific">Salegentibacter holothuriorum</name>
    <dbReference type="NCBI Taxonomy" id="241145"/>
    <lineage>
        <taxon>Bacteria</taxon>
        <taxon>Pseudomonadati</taxon>
        <taxon>Bacteroidota</taxon>
        <taxon>Flavobacteriia</taxon>
        <taxon>Flavobacteriales</taxon>
        <taxon>Flavobacteriaceae</taxon>
        <taxon>Salegentibacter</taxon>
    </lineage>
</organism>
<keyword evidence="3" id="KW-0597">Phosphoprotein</keyword>
<dbReference type="AlphaFoldDB" id="A0A1T5CSJ9"/>
<dbReference type="GO" id="GO:0005524">
    <property type="term" value="F:ATP binding"/>
    <property type="evidence" value="ECO:0007669"/>
    <property type="project" value="UniProtKB-KW"/>
</dbReference>
<dbReference type="GO" id="GO:0000155">
    <property type="term" value="F:phosphorelay sensor kinase activity"/>
    <property type="evidence" value="ECO:0007669"/>
    <property type="project" value="InterPro"/>
</dbReference>
<dbReference type="PROSITE" id="PS50109">
    <property type="entry name" value="HIS_KIN"/>
    <property type="match status" value="1"/>
</dbReference>
<evidence type="ECO:0000256" key="2">
    <source>
        <dbReference type="ARBA" id="ARBA00012438"/>
    </source>
</evidence>
<dbReference type="SUPFAM" id="SSF55874">
    <property type="entry name" value="ATPase domain of HSP90 chaperone/DNA topoisomerase II/histidine kinase"/>
    <property type="match status" value="1"/>
</dbReference>
<accession>A0A1T5CSJ9</accession>
<evidence type="ECO:0000256" key="4">
    <source>
        <dbReference type="ARBA" id="ARBA00022679"/>
    </source>
</evidence>
<reference evidence="11" key="1">
    <citation type="submission" date="2017-02" db="EMBL/GenBank/DDBJ databases">
        <authorList>
            <person name="Varghese N."/>
            <person name="Submissions S."/>
        </authorList>
    </citation>
    <scope>NUCLEOTIDE SEQUENCE [LARGE SCALE GENOMIC DNA]</scope>
    <source>
        <strain evidence="11">DSM 23405</strain>
    </source>
</reference>
<keyword evidence="8" id="KW-0902">Two-component regulatory system</keyword>
<dbReference type="Gene3D" id="1.10.287.130">
    <property type="match status" value="1"/>
</dbReference>
<dbReference type="CDD" id="cd00082">
    <property type="entry name" value="HisKA"/>
    <property type="match status" value="1"/>
</dbReference>
<comment type="catalytic activity">
    <reaction evidence="1">
        <text>ATP + protein L-histidine = ADP + protein N-phospho-L-histidine.</text>
        <dbReference type="EC" id="2.7.13.3"/>
    </reaction>
</comment>
<feature type="domain" description="Histidine kinase" evidence="9">
    <location>
        <begin position="159"/>
        <end position="367"/>
    </location>
</feature>
<dbReference type="SUPFAM" id="SSF47384">
    <property type="entry name" value="Homodimeric domain of signal transducing histidine kinase"/>
    <property type="match status" value="1"/>
</dbReference>
<dbReference type="PANTHER" id="PTHR43065:SF10">
    <property type="entry name" value="PEROXIDE STRESS-ACTIVATED HISTIDINE KINASE MAK3"/>
    <property type="match status" value="1"/>
</dbReference>
<dbReference type="RefSeq" id="WP_139374864.1">
    <property type="nucleotide sequence ID" value="NZ_FUYY01000003.1"/>
</dbReference>
<dbReference type="EC" id="2.7.13.3" evidence="2"/>
<dbReference type="EMBL" id="FUYY01000003">
    <property type="protein sequence ID" value="SKB62468.1"/>
    <property type="molecule type" value="Genomic_DNA"/>
</dbReference>
<dbReference type="InterPro" id="IPR005467">
    <property type="entry name" value="His_kinase_dom"/>
</dbReference>
<protein>
    <recommendedName>
        <fullName evidence="2">histidine kinase</fullName>
        <ecNumber evidence="2">2.7.13.3</ecNumber>
    </recommendedName>
</protein>
<gene>
    <name evidence="10" type="ORF">SAMN05660776_2197</name>
</gene>
<dbReference type="Pfam" id="PF00512">
    <property type="entry name" value="HisKA"/>
    <property type="match status" value="1"/>
</dbReference>
<dbReference type="OrthoDB" id="9806995at2"/>
<dbReference type="PRINTS" id="PR00344">
    <property type="entry name" value="BCTRLSENSOR"/>
</dbReference>
<evidence type="ECO:0000256" key="1">
    <source>
        <dbReference type="ARBA" id="ARBA00000085"/>
    </source>
</evidence>
<dbReference type="SMART" id="SM00388">
    <property type="entry name" value="HisKA"/>
    <property type="match status" value="1"/>
</dbReference>
<evidence type="ECO:0000256" key="6">
    <source>
        <dbReference type="ARBA" id="ARBA00022777"/>
    </source>
</evidence>
<keyword evidence="5" id="KW-0547">Nucleotide-binding</keyword>
<name>A0A1T5CSJ9_9FLAO</name>
<dbReference type="InterPro" id="IPR004358">
    <property type="entry name" value="Sig_transdc_His_kin-like_C"/>
</dbReference>
<evidence type="ECO:0000256" key="3">
    <source>
        <dbReference type="ARBA" id="ARBA00022553"/>
    </source>
</evidence>
<dbReference type="Gene3D" id="3.30.565.10">
    <property type="entry name" value="Histidine kinase-like ATPase, C-terminal domain"/>
    <property type="match status" value="1"/>
</dbReference>
<evidence type="ECO:0000313" key="10">
    <source>
        <dbReference type="EMBL" id="SKB62468.1"/>
    </source>
</evidence>
<evidence type="ECO:0000256" key="5">
    <source>
        <dbReference type="ARBA" id="ARBA00022741"/>
    </source>
</evidence>
<evidence type="ECO:0000256" key="8">
    <source>
        <dbReference type="ARBA" id="ARBA00023012"/>
    </source>
</evidence>
<dbReference type="STRING" id="241145.SAMN05660776_2197"/>
<dbReference type="PANTHER" id="PTHR43065">
    <property type="entry name" value="SENSOR HISTIDINE KINASE"/>
    <property type="match status" value="1"/>
</dbReference>
<dbReference type="InterPro" id="IPR003661">
    <property type="entry name" value="HisK_dim/P_dom"/>
</dbReference>
<evidence type="ECO:0000259" key="9">
    <source>
        <dbReference type="PROSITE" id="PS50109"/>
    </source>
</evidence>
<keyword evidence="7" id="KW-0067">ATP-binding</keyword>
<dbReference type="Proteomes" id="UP000190230">
    <property type="component" value="Unassembled WGS sequence"/>
</dbReference>
<proteinExistence type="predicted"/>
<dbReference type="Pfam" id="PF02518">
    <property type="entry name" value="HATPase_c"/>
    <property type="match status" value="1"/>
</dbReference>
<evidence type="ECO:0000256" key="7">
    <source>
        <dbReference type="ARBA" id="ARBA00022840"/>
    </source>
</evidence>